<sequence length="165" mass="18099">MKIARFFNVIAVIALIAAAVVVYQIKYRATWQAEEVAKLERQINREKAAIAVLEAEWAHLVRPDRIQLLASKNLDLKAADPRQRIEIAALPLRPARVDSIAATIESLGLEQQPLLPEPKAPGEDPIARTIEAMGLALPSGQDRVDRVMNSLGIGQSPPPRHGVPQ</sequence>
<feature type="transmembrane region" description="Helical" evidence="1">
    <location>
        <begin position="6"/>
        <end position="25"/>
    </location>
</feature>
<evidence type="ECO:0000313" key="3">
    <source>
        <dbReference type="Proteomes" id="UP001595796"/>
    </source>
</evidence>
<evidence type="ECO:0000313" key="2">
    <source>
        <dbReference type="EMBL" id="MFC5069243.1"/>
    </source>
</evidence>
<organism evidence="2 3">
    <name type="scientific">Flaviflagellibacter deserti</name>
    <dbReference type="NCBI Taxonomy" id="2267266"/>
    <lineage>
        <taxon>Bacteria</taxon>
        <taxon>Pseudomonadati</taxon>
        <taxon>Pseudomonadota</taxon>
        <taxon>Alphaproteobacteria</taxon>
        <taxon>Hyphomicrobiales</taxon>
        <taxon>Flaviflagellibacter</taxon>
    </lineage>
</organism>
<keyword evidence="1" id="KW-0812">Transmembrane</keyword>
<evidence type="ECO:0008006" key="4">
    <source>
        <dbReference type="Google" id="ProtNLM"/>
    </source>
</evidence>
<dbReference type="RefSeq" id="WP_114958221.1">
    <property type="nucleotide sequence ID" value="NZ_JBHSJF010000006.1"/>
</dbReference>
<dbReference type="EMBL" id="JBHSJF010000006">
    <property type="protein sequence ID" value="MFC5069243.1"/>
    <property type="molecule type" value="Genomic_DNA"/>
</dbReference>
<gene>
    <name evidence="2" type="ORF">ACFPFW_14595</name>
</gene>
<keyword evidence="1" id="KW-0472">Membrane</keyword>
<protein>
    <recommendedName>
        <fullName evidence="4">Cell division protein FtsL</fullName>
    </recommendedName>
</protein>
<comment type="caution">
    <text evidence="2">The sequence shown here is derived from an EMBL/GenBank/DDBJ whole genome shotgun (WGS) entry which is preliminary data.</text>
</comment>
<reference evidence="3" key="1">
    <citation type="journal article" date="2019" name="Int. J. Syst. Evol. Microbiol.">
        <title>The Global Catalogue of Microorganisms (GCM) 10K type strain sequencing project: providing services to taxonomists for standard genome sequencing and annotation.</title>
        <authorList>
            <consortium name="The Broad Institute Genomics Platform"/>
            <consortium name="The Broad Institute Genome Sequencing Center for Infectious Disease"/>
            <person name="Wu L."/>
            <person name="Ma J."/>
        </authorList>
    </citation>
    <scope>NUCLEOTIDE SEQUENCE [LARGE SCALE GENOMIC DNA]</scope>
    <source>
        <strain evidence="3">CGMCC 1.16444</strain>
    </source>
</reference>
<name>A0ABV9Z5X4_9HYPH</name>
<accession>A0ABV9Z5X4</accession>
<dbReference type="Proteomes" id="UP001595796">
    <property type="component" value="Unassembled WGS sequence"/>
</dbReference>
<evidence type="ECO:0000256" key="1">
    <source>
        <dbReference type="SAM" id="Phobius"/>
    </source>
</evidence>
<keyword evidence="1" id="KW-1133">Transmembrane helix</keyword>
<keyword evidence="3" id="KW-1185">Reference proteome</keyword>
<proteinExistence type="predicted"/>